<feature type="transmembrane region" description="Helical" evidence="3">
    <location>
        <begin position="90"/>
        <end position="108"/>
    </location>
</feature>
<keyword evidence="3 4" id="KW-0812">Transmembrane</keyword>
<evidence type="ECO:0000256" key="1">
    <source>
        <dbReference type="ARBA" id="ARBA00004477"/>
    </source>
</evidence>
<dbReference type="Proteomes" id="UP000007800">
    <property type="component" value="Unassembled WGS sequence"/>
</dbReference>
<protein>
    <submittedName>
        <fullName evidence="4">Multi-pass transmembrane protein, putative</fullName>
    </submittedName>
</protein>
<dbReference type="GO" id="GO:0098554">
    <property type="term" value="C:cytoplasmic side of endoplasmic reticulum membrane"/>
    <property type="evidence" value="ECO:0007669"/>
    <property type="project" value="TreeGrafter"/>
</dbReference>
<evidence type="ECO:0000256" key="2">
    <source>
        <dbReference type="ARBA" id="ARBA00022824"/>
    </source>
</evidence>
<comment type="subcellular location">
    <subcellularLocation>
        <location evidence="1">Endoplasmic reticulum membrane</location>
        <topology evidence="1">Multi-pass membrane protein</topology>
    </subcellularLocation>
</comment>
<keyword evidence="3" id="KW-0472">Membrane</keyword>
<keyword evidence="2" id="KW-0256">Endoplasmic reticulum</keyword>
<gene>
    <name evidence="4" type="ORF">Pmar_PMAR002426</name>
</gene>
<dbReference type="PANTHER" id="PTHR12174">
    <property type="entry name" value="SIGNAL PEPTIDE PEPTIDASE"/>
    <property type="match status" value="1"/>
</dbReference>
<name>C5KSM2_PERM5</name>
<dbReference type="FunCoup" id="C5KSM2">
    <property type="interactions" value="721"/>
</dbReference>
<dbReference type="RefSeq" id="XP_002780721.1">
    <property type="nucleotide sequence ID" value="XM_002780675.1"/>
</dbReference>
<evidence type="ECO:0000313" key="5">
    <source>
        <dbReference type="Proteomes" id="UP000007800"/>
    </source>
</evidence>
<dbReference type="GO" id="GO:0033619">
    <property type="term" value="P:membrane protein proteolysis"/>
    <property type="evidence" value="ECO:0007669"/>
    <property type="project" value="TreeGrafter"/>
</dbReference>
<dbReference type="InParanoid" id="C5KSM2"/>
<dbReference type="InterPro" id="IPR007369">
    <property type="entry name" value="Peptidase_A22B_SPP"/>
</dbReference>
<dbReference type="EMBL" id="GG676066">
    <property type="protein sequence ID" value="EER12516.1"/>
    <property type="molecule type" value="Genomic_DNA"/>
</dbReference>
<evidence type="ECO:0000313" key="4">
    <source>
        <dbReference type="EMBL" id="EER12516.1"/>
    </source>
</evidence>
<keyword evidence="3" id="KW-1133">Transmembrane helix</keyword>
<dbReference type="PANTHER" id="PTHR12174:SF23">
    <property type="entry name" value="MINOR HISTOCOMPATIBILITY ANTIGEN H13"/>
    <property type="match status" value="1"/>
</dbReference>
<dbReference type="AlphaFoldDB" id="C5KSM2"/>
<dbReference type="MEROPS" id="A22.015"/>
<feature type="transmembrane region" description="Helical" evidence="3">
    <location>
        <begin position="233"/>
        <end position="252"/>
    </location>
</feature>
<keyword evidence="5" id="KW-1185">Reference proteome</keyword>
<accession>C5KSM2</accession>
<evidence type="ECO:0000256" key="3">
    <source>
        <dbReference type="SAM" id="Phobius"/>
    </source>
</evidence>
<dbReference type="GeneID" id="9058060"/>
<reference evidence="4 5" key="1">
    <citation type="submission" date="2008-07" db="EMBL/GenBank/DDBJ databases">
        <authorList>
            <person name="El-Sayed N."/>
            <person name="Caler E."/>
            <person name="Inman J."/>
            <person name="Amedeo P."/>
            <person name="Hass B."/>
            <person name="Wortman J."/>
        </authorList>
    </citation>
    <scope>NUCLEOTIDE SEQUENCE [LARGE SCALE GENOMIC DNA]</scope>
    <source>
        <strain evidence="5">ATCC 50983 / TXsc</strain>
    </source>
</reference>
<dbReference type="GO" id="GO:0006465">
    <property type="term" value="P:signal peptide processing"/>
    <property type="evidence" value="ECO:0007669"/>
    <property type="project" value="TreeGrafter"/>
</dbReference>
<feature type="transmembrane region" description="Helical" evidence="3">
    <location>
        <begin position="192"/>
        <end position="212"/>
    </location>
</feature>
<feature type="transmembrane region" description="Helical" evidence="3">
    <location>
        <begin position="115"/>
        <end position="133"/>
    </location>
</feature>
<proteinExistence type="predicted"/>
<dbReference type="GO" id="GO:0098553">
    <property type="term" value="C:lumenal side of endoplasmic reticulum membrane"/>
    <property type="evidence" value="ECO:0007669"/>
    <property type="project" value="TreeGrafter"/>
</dbReference>
<sequence length="272" mass="29613">MSSEASVAAAGSGAAPVTMKSPMGIAYKASYAILGLLFVVTNFVIIPVNPQMLLYTAPIMCIACHQSLKLNNTNADGKKEDMDSVSQKDAMMFPVFGSIALLSLYLAYKLVSPYLMNLLLTGYLGMLGVGALAETVKPLVDSCLSEDLTHNSIPNTTSAFFHRFHIRFTMPTLLMKVFAEKPDEDPNVDIKFGYSHILVYGVSAVLGGVFAWNKQFTIHNMFGVSFCIQAIRLVSLHKFSVAFILLAGLFVYDIFWKTTSSSDCDGTSLNLA</sequence>
<dbReference type="Pfam" id="PF04258">
    <property type="entry name" value="Peptidase_A22B"/>
    <property type="match status" value="1"/>
</dbReference>
<dbReference type="OrthoDB" id="29661at2759"/>
<organism evidence="5">
    <name type="scientific">Perkinsus marinus (strain ATCC 50983 / TXsc)</name>
    <dbReference type="NCBI Taxonomy" id="423536"/>
    <lineage>
        <taxon>Eukaryota</taxon>
        <taxon>Sar</taxon>
        <taxon>Alveolata</taxon>
        <taxon>Perkinsozoa</taxon>
        <taxon>Perkinsea</taxon>
        <taxon>Perkinsida</taxon>
        <taxon>Perkinsidae</taxon>
        <taxon>Perkinsus</taxon>
    </lineage>
</organism>
<dbReference type="GO" id="GO:0042500">
    <property type="term" value="F:aspartic endopeptidase activity, intramembrane cleaving"/>
    <property type="evidence" value="ECO:0007669"/>
    <property type="project" value="InterPro"/>
</dbReference>
<feature type="transmembrane region" description="Helical" evidence="3">
    <location>
        <begin position="29"/>
        <end position="48"/>
    </location>
</feature>